<dbReference type="GO" id="GO:0071916">
    <property type="term" value="F:dipeptide transmembrane transporter activity"/>
    <property type="evidence" value="ECO:0007669"/>
    <property type="project" value="TreeGrafter"/>
</dbReference>
<dbReference type="SUPFAM" id="SSF161098">
    <property type="entry name" value="MetI-like"/>
    <property type="match status" value="1"/>
</dbReference>
<accession>A0A1H1PJ40</accession>
<evidence type="ECO:0000256" key="4">
    <source>
        <dbReference type="ARBA" id="ARBA00022692"/>
    </source>
</evidence>
<feature type="transmembrane region" description="Helical" evidence="7">
    <location>
        <begin position="233"/>
        <end position="260"/>
    </location>
</feature>
<dbReference type="PROSITE" id="PS50928">
    <property type="entry name" value="ABC_TM1"/>
    <property type="match status" value="1"/>
</dbReference>
<evidence type="ECO:0000256" key="1">
    <source>
        <dbReference type="ARBA" id="ARBA00004651"/>
    </source>
</evidence>
<feature type="domain" description="ABC transmembrane type-1" evidence="8">
    <location>
        <begin position="95"/>
        <end position="303"/>
    </location>
</feature>
<dbReference type="RefSeq" id="WP_083362968.1">
    <property type="nucleotide sequence ID" value="NZ_LT629742.1"/>
</dbReference>
<keyword evidence="10" id="KW-1185">Reference proteome</keyword>
<proteinExistence type="inferred from homology"/>
<dbReference type="Pfam" id="PF19300">
    <property type="entry name" value="BPD_transp_1_N"/>
    <property type="match status" value="1"/>
</dbReference>
<evidence type="ECO:0000256" key="6">
    <source>
        <dbReference type="ARBA" id="ARBA00023136"/>
    </source>
</evidence>
<feature type="transmembrane region" description="Helical" evidence="7">
    <location>
        <begin position="134"/>
        <end position="155"/>
    </location>
</feature>
<dbReference type="GO" id="GO:0005886">
    <property type="term" value="C:plasma membrane"/>
    <property type="evidence" value="ECO:0007669"/>
    <property type="project" value="UniProtKB-SubCell"/>
</dbReference>
<evidence type="ECO:0000256" key="3">
    <source>
        <dbReference type="ARBA" id="ARBA00022475"/>
    </source>
</evidence>
<dbReference type="InterPro" id="IPR000515">
    <property type="entry name" value="MetI-like"/>
</dbReference>
<dbReference type="OrthoDB" id="9778910at2"/>
<feature type="transmembrane region" description="Helical" evidence="7">
    <location>
        <begin position="9"/>
        <end position="30"/>
    </location>
</feature>
<keyword evidence="6 7" id="KW-0472">Membrane</keyword>
<evidence type="ECO:0000256" key="7">
    <source>
        <dbReference type="RuleBase" id="RU363032"/>
    </source>
</evidence>
<dbReference type="PANTHER" id="PTHR43163:SF6">
    <property type="entry name" value="DIPEPTIDE TRANSPORT SYSTEM PERMEASE PROTEIN DPPB-RELATED"/>
    <property type="match status" value="1"/>
</dbReference>
<keyword evidence="5 7" id="KW-1133">Transmembrane helix</keyword>
<feature type="transmembrane region" description="Helical" evidence="7">
    <location>
        <begin position="99"/>
        <end position="122"/>
    </location>
</feature>
<dbReference type="Gene3D" id="1.10.3720.10">
    <property type="entry name" value="MetI-like"/>
    <property type="match status" value="1"/>
</dbReference>
<gene>
    <name evidence="9" type="ORF">SAMN04489834_0884</name>
</gene>
<keyword evidence="4 7" id="KW-0812">Transmembrane</keyword>
<evidence type="ECO:0000256" key="2">
    <source>
        <dbReference type="ARBA" id="ARBA00022448"/>
    </source>
</evidence>
<dbReference type="PANTHER" id="PTHR43163">
    <property type="entry name" value="DIPEPTIDE TRANSPORT SYSTEM PERMEASE PROTEIN DPPB-RELATED"/>
    <property type="match status" value="1"/>
</dbReference>
<organism evidence="9 10">
    <name type="scientific">Microterricola viridarii</name>
    <dbReference type="NCBI Taxonomy" id="412690"/>
    <lineage>
        <taxon>Bacteria</taxon>
        <taxon>Bacillati</taxon>
        <taxon>Actinomycetota</taxon>
        <taxon>Actinomycetes</taxon>
        <taxon>Micrococcales</taxon>
        <taxon>Microbacteriaceae</taxon>
        <taxon>Microterricola</taxon>
    </lineage>
</organism>
<evidence type="ECO:0000259" key="8">
    <source>
        <dbReference type="PROSITE" id="PS50928"/>
    </source>
</evidence>
<dbReference type="CDD" id="cd06261">
    <property type="entry name" value="TM_PBP2"/>
    <property type="match status" value="1"/>
</dbReference>
<evidence type="ECO:0000256" key="5">
    <source>
        <dbReference type="ARBA" id="ARBA00022989"/>
    </source>
</evidence>
<feature type="transmembrane region" description="Helical" evidence="7">
    <location>
        <begin position="175"/>
        <end position="196"/>
    </location>
</feature>
<dbReference type="AlphaFoldDB" id="A0A1H1PJ40"/>
<keyword evidence="3" id="KW-1003">Cell membrane</keyword>
<dbReference type="Proteomes" id="UP000181956">
    <property type="component" value="Chromosome I"/>
</dbReference>
<dbReference type="InterPro" id="IPR045621">
    <property type="entry name" value="BPD_transp_1_N"/>
</dbReference>
<comment type="similarity">
    <text evidence="7">Belongs to the binding-protein-dependent transport system permease family.</text>
</comment>
<protein>
    <submittedName>
        <fullName evidence="9">Peptide/nickel transport system permease protein</fullName>
    </submittedName>
</protein>
<dbReference type="InterPro" id="IPR035906">
    <property type="entry name" value="MetI-like_sf"/>
</dbReference>
<keyword evidence="2 7" id="KW-0813">Transport</keyword>
<dbReference type="EMBL" id="LT629742">
    <property type="protein sequence ID" value="SDS11288.1"/>
    <property type="molecule type" value="Genomic_DNA"/>
</dbReference>
<name>A0A1H1PJ40_9MICO</name>
<sequence>MAGFITKRILFGILTIFVVSVVAFLLVRLMPGSPGTIVLGIGASDEDILAYDTSIGWHDPLAVQYLAWLSEAVRGNFGVSLLDGRQVNADIAARLPVTFSLALVGTLMSALIGVLLGVIAAVRGGLVDRIVNAFSALGAAIPAFWIGIVFVFVFSVQTGLLPATGFVPFEQDPALWLQSLILPVATLALGGAAFVARQTRASMIDALSQDHMRTLRATAMPEWRIRYVHALRYASLPIVAGVGLQFIALFGGSVIIEQIFAMPGLGQSIQGAAASNDAPLVLGIVVTTTVVVVIVNLLLELSNRFLDPKLRTS</sequence>
<feature type="transmembrane region" description="Helical" evidence="7">
    <location>
        <begin position="280"/>
        <end position="299"/>
    </location>
</feature>
<comment type="subcellular location">
    <subcellularLocation>
        <location evidence="1 7">Cell membrane</location>
        <topology evidence="1 7">Multi-pass membrane protein</topology>
    </subcellularLocation>
</comment>
<reference evidence="10" key="1">
    <citation type="submission" date="2016-10" db="EMBL/GenBank/DDBJ databases">
        <authorList>
            <person name="Varghese N."/>
            <person name="Submissions S."/>
        </authorList>
    </citation>
    <scope>NUCLEOTIDE SEQUENCE [LARGE SCALE GENOMIC DNA]</scope>
    <source>
        <strain evidence="10">DSM 21772</strain>
    </source>
</reference>
<dbReference type="STRING" id="412690.SAMN04489834_0884"/>
<evidence type="ECO:0000313" key="9">
    <source>
        <dbReference type="EMBL" id="SDS11288.1"/>
    </source>
</evidence>
<evidence type="ECO:0000313" key="10">
    <source>
        <dbReference type="Proteomes" id="UP000181956"/>
    </source>
</evidence>
<dbReference type="Pfam" id="PF00528">
    <property type="entry name" value="BPD_transp_1"/>
    <property type="match status" value="1"/>
</dbReference>